<dbReference type="InterPro" id="IPR005061">
    <property type="entry name" value="Ist1"/>
</dbReference>
<dbReference type="Pfam" id="PF03398">
    <property type="entry name" value="Ist1"/>
    <property type="match status" value="1"/>
</dbReference>
<protein>
    <submittedName>
        <fullName evidence="3">Uncharacterized protein</fullName>
    </submittedName>
</protein>
<evidence type="ECO:0000313" key="3">
    <source>
        <dbReference type="EMBL" id="KAJ8570133.1"/>
    </source>
</evidence>
<evidence type="ECO:0000256" key="2">
    <source>
        <dbReference type="SAM" id="MobiDB-lite"/>
    </source>
</evidence>
<organism evidence="3 4">
    <name type="scientific">Anisodus acutangulus</name>
    <dbReference type="NCBI Taxonomy" id="402998"/>
    <lineage>
        <taxon>Eukaryota</taxon>
        <taxon>Viridiplantae</taxon>
        <taxon>Streptophyta</taxon>
        <taxon>Embryophyta</taxon>
        <taxon>Tracheophyta</taxon>
        <taxon>Spermatophyta</taxon>
        <taxon>Magnoliopsida</taxon>
        <taxon>eudicotyledons</taxon>
        <taxon>Gunneridae</taxon>
        <taxon>Pentapetalae</taxon>
        <taxon>asterids</taxon>
        <taxon>lamiids</taxon>
        <taxon>Solanales</taxon>
        <taxon>Solanaceae</taxon>
        <taxon>Solanoideae</taxon>
        <taxon>Hyoscyameae</taxon>
        <taxon>Anisodus</taxon>
    </lineage>
</organism>
<feature type="compositionally biased region" description="Basic and acidic residues" evidence="2">
    <location>
        <begin position="394"/>
        <end position="405"/>
    </location>
</feature>
<dbReference type="EMBL" id="JAJAGQ010000002">
    <property type="protein sequence ID" value="KAJ8570133.1"/>
    <property type="molecule type" value="Genomic_DNA"/>
</dbReference>
<dbReference type="PANTHER" id="PTHR12161:SF83">
    <property type="entry name" value="IST1-LIKE PROTEIN"/>
    <property type="match status" value="1"/>
</dbReference>
<feature type="compositionally biased region" description="Basic and acidic residues" evidence="2">
    <location>
        <begin position="327"/>
        <end position="342"/>
    </location>
</feature>
<comment type="caution">
    <text evidence="3">The sequence shown here is derived from an EMBL/GenBank/DDBJ whole genome shotgun (WGS) entry which is preliminary data.</text>
</comment>
<proteinExistence type="inferred from homology"/>
<dbReference type="OrthoDB" id="29853at2759"/>
<sequence>MGKKLDALLGRNFKPSKFKATANLAISRVAVLKNQRQARRSIARSDVVQLLNLGHHERALLRVEQVIKEQNMLDLFDMIEGYCNLAIERINLIQQEKVCPEELKETISSLIYAATRCGEFPELQELRAIFTSRFGKEFAARAVELRNNCGVDPKLIHKLSTRMPNLEQRTKVLKEIAAENNIVLQLEETILENIEEKKVTVKRKDQPERELSSKSVEYKYEGNRSGLAQDVDHEARRKYKDVAHAAQAAFESAAYAAAAARAAVELSRSESRDPDDPKSPSQKPRNVSDSRDDLKSEFRAGEENNKGVNVGDGVEKIDQFSDGNEAEELKQRKFKEQFERSVSDSSSDSGDDILVDEVMGPGHDVIFDEIDEDEDVGEESRIPSLKCSKNEVFGSEKSDSKDATEKQFSPVYQAGNEKEMEGFTKQGAENLDIYKKPISVRTRKNHHW</sequence>
<feature type="region of interest" description="Disordered" evidence="2">
    <location>
        <begin position="266"/>
        <end position="357"/>
    </location>
</feature>
<name>A0A9Q1RS86_9SOLA</name>
<feature type="region of interest" description="Disordered" evidence="2">
    <location>
        <begin position="390"/>
        <end position="428"/>
    </location>
</feature>
<evidence type="ECO:0000313" key="4">
    <source>
        <dbReference type="Proteomes" id="UP001152561"/>
    </source>
</evidence>
<reference evidence="4" key="1">
    <citation type="journal article" date="2023" name="Proc. Natl. Acad. Sci. U.S.A.">
        <title>Genomic and structural basis for evolution of tropane alkaloid biosynthesis.</title>
        <authorList>
            <person name="Wanga Y.-J."/>
            <person name="Taina T."/>
            <person name="Yua J.-Y."/>
            <person name="Lia J."/>
            <person name="Xua B."/>
            <person name="Chenc J."/>
            <person name="D'Auriad J.C."/>
            <person name="Huanga J.-P."/>
            <person name="Huanga S.-X."/>
        </authorList>
    </citation>
    <scope>NUCLEOTIDE SEQUENCE [LARGE SCALE GENOMIC DNA]</scope>
    <source>
        <strain evidence="4">cv. KIB-2019</strain>
    </source>
</reference>
<dbReference type="InterPro" id="IPR042277">
    <property type="entry name" value="IST1-like"/>
</dbReference>
<dbReference type="GO" id="GO:0015031">
    <property type="term" value="P:protein transport"/>
    <property type="evidence" value="ECO:0007669"/>
    <property type="project" value="InterPro"/>
</dbReference>
<dbReference type="Proteomes" id="UP001152561">
    <property type="component" value="Unassembled WGS sequence"/>
</dbReference>
<keyword evidence="4" id="KW-1185">Reference proteome</keyword>
<feature type="compositionally biased region" description="Basic and acidic residues" evidence="2">
    <location>
        <begin position="286"/>
        <end position="305"/>
    </location>
</feature>
<gene>
    <name evidence="3" type="ORF">K7X08_006710</name>
</gene>
<dbReference type="Gene3D" id="1.20.1260.60">
    <property type="entry name" value="Vacuolar protein sorting-associated protein Ist1"/>
    <property type="match status" value="1"/>
</dbReference>
<dbReference type="PANTHER" id="PTHR12161">
    <property type="entry name" value="IST1 FAMILY MEMBER"/>
    <property type="match status" value="1"/>
</dbReference>
<evidence type="ECO:0000256" key="1">
    <source>
        <dbReference type="ARBA" id="ARBA00005536"/>
    </source>
</evidence>
<accession>A0A9Q1RS86</accession>
<comment type="similarity">
    <text evidence="1">Belongs to the IST1 family.</text>
</comment>
<feature type="compositionally biased region" description="Basic and acidic residues" evidence="2">
    <location>
        <begin position="267"/>
        <end position="278"/>
    </location>
</feature>
<dbReference type="FunFam" id="1.20.1260.60:FF:000002">
    <property type="entry name" value="Vacuolar protein sorting-associated protein IST1"/>
    <property type="match status" value="1"/>
</dbReference>
<dbReference type="AlphaFoldDB" id="A0A9Q1RS86"/>